<gene>
    <name evidence="1" type="ORF">VKT23_015658</name>
</gene>
<sequence length="473" mass="52734">MSRVPEPTATVELTLFDALSAGVSFGTAWIVKGEIDIPKLEHAVARVIDKWRLFAGRILRQGDSWVVRIPLGFLPLNYASYSITTSASDRPLSAYISLPLPTISSTLPPELYMPSFLPTSNEEYMHRSHPIVSLHIVQFALETPTSRPYSCIGLTLPHGVVDGVGAAYLCRAIVSELSGEDWKVPPLPKEGFNANELQLALQSQEFAPKERPPEINYTRDAATRTPLIKNELGENVHRTGRIIVIPPNIYRSFVEDVRSDIEKSDIHNHVTTGDILVAWILKTMYEADRQSSQTIMVQSLASFRNLFPSLSLNMTESPHNYLSLLPIPLIPVEYIQQKSVADLSALLSLCRRSFSEYDVSLFLKQISGIIPMVPPSSVVPNSEPIPLVISNASKWRLIETDWSKIGAEETICGYRMLHNYEKAGKDAVQMIGRLDDGSVVLDTILSATHSRRFEESIKKLTVKYGDKSNTLHI</sequence>
<organism evidence="1 2">
    <name type="scientific">Marasmiellus scandens</name>
    <dbReference type="NCBI Taxonomy" id="2682957"/>
    <lineage>
        <taxon>Eukaryota</taxon>
        <taxon>Fungi</taxon>
        <taxon>Dikarya</taxon>
        <taxon>Basidiomycota</taxon>
        <taxon>Agaricomycotina</taxon>
        <taxon>Agaricomycetes</taxon>
        <taxon>Agaricomycetidae</taxon>
        <taxon>Agaricales</taxon>
        <taxon>Marasmiineae</taxon>
        <taxon>Omphalotaceae</taxon>
        <taxon>Marasmiellus</taxon>
    </lineage>
</organism>
<comment type="caution">
    <text evidence="1">The sequence shown here is derived from an EMBL/GenBank/DDBJ whole genome shotgun (WGS) entry which is preliminary data.</text>
</comment>
<evidence type="ECO:0000313" key="2">
    <source>
        <dbReference type="Proteomes" id="UP001498398"/>
    </source>
</evidence>
<dbReference type="Gene3D" id="3.30.559.10">
    <property type="entry name" value="Chloramphenicol acetyltransferase-like domain"/>
    <property type="match status" value="1"/>
</dbReference>
<protein>
    <submittedName>
        <fullName evidence="1">Uncharacterized protein</fullName>
    </submittedName>
</protein>
<evidence type="ECO:0000313" key="1">
    <source>
        <dbReference type="EMBL" id="KAK7443484.1"/>
    </source>
</evidence>
<dbReference type="InterPro" id="IPR023213">
    <property type="entry name" value="CAT-like_dom_sf"/>
</dbReference>
<keyword evidence="2" id="KW-1185">Reference proteome</keyword>
<name>A0ABR1IX27_9AGAR</name>
<reference evidence="1 2" key="1">
    <citation type="submission" date="2024-01" db="EMBL/GenBank/DDBJ databases">
        <title>A draft genome for the cacao thread blight pathogen Marasmiellus scandens.</title>
        <authorList>
            <person name="Baruah I.K."/>
            <person name="Leung J."/>
            <person name="Bukari Y."/>
            <person name="Amoako-Attah I."/>
            <person name="Meinhardt L.W."/>
            <person name="Bailey B.A."/>
            <person name="Cohen S.P."/>
        </authorList>
    </citation>
    <scope>NUCLEOTIDE SEQUENCE [LARGE SCALE GENOMIC DNA]</scope>
    <source>
        <strain evidence="1 2">GH-19</strain>
    </source>
</reference>
<accession>A0ABR1IX27</accession>
<dbReference type="Proteomes" id="UP001498398">
    <property type="component" value="Unassembled WGS sequence"/>
</dbReference>
<dbReference type="EMBL" id="JBANRG010000054">
    <property type="protein sequence ID" value="KAK7443484.1"/>
    <property type="molecule type" value="Genomic_DNA"/>
</dbReference>
<proteinExistence type="predicted"/>